<dbReference type="PANTHER" id="PTHR16026:SF0">
    <property type="entry name" value="CARTILAGE ACIDIC PROTEIN 1"/>
    <property type="match status" value="1"/>
</dbReference>
<dbReference type="SUPFAM" id="SSF69318">
    <property type="entry name" value="Integrin alpha N-terminal domain"/>
    <property type="match status" value="3"/>
</dbReference>
<accession>A0A831QQP3</accession>
<dbReference type="InterPro" id="IPR013517">
    <property type="entry name" value="FG-GAP"/>
</dbReference>
<protein>
    <submittedName>
        <fullName evidence="3">RNA-binding protein</fullName>
    </submittedName>
</protein>
<dbReference type="Gene3D" id="2.130.10.130">
    <property type="entry name" value="Integrin alpha, N-terminal"/>
    <property type="match status" value="3"/>
</dbReference>
<dbReference type="AlphaFoldDB" id="A0A831QQP3"/>
<dbReference type="Pfam" id="PF07593">
    <property type="entry name" value="UnbV_ASPIC"/>
    <property type="match status" value="1"/>
</dbReference>
<dbReference type="Pfam" id="PF13517">
    <property type="entry name" value="FG-GAP_3"/>
    <property type="match status" value="4"/>
</dbReference>
<dbReference type="InterPro" id="IPR011519">
    <property type="entry name" value="UnbV_ASPIC"/>
</dbReference>
<reference evidence="3" key="1">
    <citation type="journal article" date="2020" name="mSystems">
        <title>Genome- and Community-Level Interaction Insights into Carbon Utilization and Element Cycling Functions of Hydrothermarchaeota in Hydrothermal Sediment.</title>
        <authorList>
            <person name="Zhou Z."/>
            <person name="Liu Y."/>
            <person name="Xu W."/>
            <person name="Pan J."/>
            <person name="Luo Z.H."/>
            <person name="Li M."/>
        </authorList>
    </citation>
    <scope>NUCLEOTIDE SEQUENCE [LARGE SCALE GENOMIC DNA]</scope>
    <source>
        <strain evidence="3">HyVt-345</strain>
    </source>
</reference>
<gene>
    <name evidence="3" type="ORF">ENH87_18600</name>
</gene>
<dbReference type="PANTHER" id="PTHR16026">
    <property type="entry name" value="CARTILAGE ACIDIC PROTEIN 1"/>
    <property type="match status" value="1"/>
</dbReference>
<dbReference type="InterPro" id="IPR027039">
    <property type="entry name" value="Crtac1"/>
</dbReference>
<proteinExistence type="predicted"/>
<dbReference type="EMBL" id="DRGL01000069">
    <property type="protein sequence ID" value="HEA22910.1"/>
    <property type="molecule type" value="Genomic_DNA"/>
</dbReference>
<evidence type="ECO:0000256" key="1">
    <source>
        <dbReference type="ARBA" id="ARBA00022729"/>
    </source>
</evidence>
<dbReference type="Proteomes" id="UP000886191">
    <property type="component" value="Unassembled WGS sequence"/>
</dbReference>
<evidence type="ECO:0000313" key="3">
    <source>
        <dbReference type="EMBL" id="HEA22910.1"/>
    </source>
</evidence>
<evidence type="ECO:0000259" key="2">
    <source>
        <dbReference type="Pfam" id="PF07593"/>
    </source>
</evidence>
<name>A0A831QQP3_9FLAO</name>
<feature type="domain" description="ASPIC/UnbV" evidence="2">
    <location>
        <begin position="527"/>
        <end position="588"/>
    </location>
</feature>
<comment type="caution">
    <text evidence="3">The sequence shown here is derived from an EMBL/GenBank/DDBJ whole genome shotgun (WGS) entry which is preliminary data.</text>
</comment>
<sequence length="1176" mass="130472">MNILKYSLVSFLTIVVSFSFGTVSAQQNKTLFKLLSSSDTGITFNNELVESDTLNILNQANIYNGAGVGIGDFNKDGLMDIYFAANMVSNKLYLNRGDMQFDDITEVAQVDGQGRWCTGVSVVDINGDGWPDLYVSASFRNDPKLRTNLLYINKGPDKNGIPIFAESSESYGLADDGFSTQGYFFDYDKDGDLDLYQVTNEIYDPRTPIRYRTKLNDGSAKNADRLYRNNGDETFTDVSKEAGVTLEGWGHAAAISDFNGDGWPDIYVANDFISNDLLYINNKNGTFTDRLDDYFKHTGWNAMGTDVVDIDNDGHVDVISLEMLPENNLRKKRMLSGNEYYNYINNAQYNYNHQYVRNVMQMNSGPTPDGHPVFNDRGFMMGVYETDWSWCPLAADFDNDGFRDLIITNGLPRDVTDLDYIAYGSGQRAGAQDFTLAMTDSLPVVKLANYAFKNKGGSEFENTTEKWGMNNPSFSNGGAYADFDNDGDLDVVVNNINDTAFVYENTLKDTNRYLKISFMGPKVNPEGIGATLRLLDSEGELYYEHYPIRGYLSTNDTKAHFGLGHTNSIDSLIVAWPDGKKQILTNITDKELTVDYRNAAEISPKVSEATSETIFQNVASDYGIEFIPVETDFSDYNIQSTLPHKLSQYGPGIAVGDIDTNGFEDFYLGGSSDNPGVFFMQDASGKFTADASRLAQKEDVLFEDMGVLLFDADGDNDLDLYLVSGSYEIPAEHAVSNDRFFLNDGKGIFSRADVLPKDLANGSCVRAADFDGDGDLDLFVGGRVVSAAYPAPPKSMLLRNDGGKFIDVTDQFYPELQRIGMVTDALWSDFDADGTPDLILAGEWMPLTFLKNMGTSFTKIESGLEDKIGWWNSLVSGDFDKDGDMDYVAGNLGLNSNYTATSKEPMTIIAKDIDQNGSMDATVFCYMKGDDGERKAYPIASRDDLISQVITMRKKFPSYKSYGLADIEKLWSETDREGALVLKATEMRSSYIENKGDGTFEMKPLPREAQEAPIFGMSADDVNGDGNLDLILVGNDYGMDPYSGRHDAFNGLVIRGDGSGNFIPMPLDESGFFVPGDAKGLAIVHTAKKEDVLIATQNQDSIAVFSRKSVNSDRWIDLKADDFSAVISYKDGSKRKEEFYYGNTYLSQSSRKFAVEKTAKKITIINFKGNRREIDL</sequence>
<keyword evidence="1" id="KW-0732">Signal</keyword>
<dbReference type="InterPro" id="IPR028994">
    <property type="entry name" value="Integrin_alpha_N"/>
</dbReference>
<organism evidence="3">
    <name type="scientific">Pricia antarctica</name>
    <dbReference type="NCBI Taxonomy" id="641691"/>
    <lineage>
        <taxon>Bacteria</taxon>
        <taxon>Pseudomonadati</taxon>
        <taxon>Bacteroidota</taxon>
        <taxon>Flavobacteriia</taxon>
        <taxon>Flavobacteriales</taxon>
        <taxon>Flavobacteriaceae</taxon>
        <taxon>Pricia</taxon>
    </lineage>
</organism>